<proteinExistence type="inferred from homology"/>
<keyword evidence="6 7" id="KW-0349">Heme</keyword>
<dbReference type="PANTHER" id="PTHR24296">
    <property type="entry name" value="CYTOCHROME P450"/>
    <property type="match status" value="1"/>
</dbReference>
<evidence type="ECO:0000256" key="4">
    <source>
        <dbReference type="ARBA" id="ARBA00023002"/>
    </source>
</evidence>
<evidence type="ECO:0008006" key="10">
    <source>
        <dbReference type="Google" id="ProtNLM"/>
    </source>
</evidence>
<dbReference type="Gramene" id="AUR62016286-RA">
    <property type="protein sequence ID" value="AUR62016286-RA:cds"/>
    <property type="gene ID" value="AUR62016286"/>
</dbReference>
<gene>
    <name evidence="8" type="primary">LOC110703207</name>
</gene>
<dbReference type="Gene3D" id="1.10.630.10">
    <property type="entry name" value="Cytochrome P450"/>
    <property type="match status" value="1"/>
</dbReference>
<dbReference type="Pfam" id="PF00067">
    <property type="entry name" value="p450"/>
    <property type="match status" value="1"/>
</dbReference>
<evidence type="ECO:0000313" key="8">
    <source>
        <dbReference type="EnsemblPlants" id="AUR62016286-RA:cds"/>
    </source>
</evidence>
<feature type="binding site" description="axial binding residue" evidence="6">
    <location>
        <position position="449"/>
    </location>
    <ligand>
        <name>heme</name>
        <dbReference type="ChEBI" id="CHEBI:30413"/>
    </ligand>
    <ligandPart>
        <name>Fe</name>
        <dbReference type="ChEBI" id="CHEBI:18248"/>
    </ligandPart>
</feature>
<dbReference type="OrthoDB" id="1470350at2759"/>
<dbReference type="KEGG" id="cqi:110692652"/>
<dbReference type="CDD" id="cd11064">
    <property type="entry name" value="CYP86A"/>
    <property type="match status" value="1"/>
</dbReference>
<name>A0A803LMV7_CHEQI</name>
<dbReference type="EnsemblPlants" id="AUR62016286-RA">
    <property type="protein sequence ID" value="AUR62016286-RA:cds"/>
    <property type="gene ID" value="AUR62016286"/>
</dbReference>
<keyword evidence="7" id="KW-0503">Monooxygenase</keyword>
<dbReference type="AlphaFoldDB" id="A0A803LMV7"/>
<evidence type="ECO:0000313" key="9">
    <source>
        <dbReference type="Proteomes" id="UP000596660"/>
    </source>
</evidence>
<comment type="cofactor">
    <cofactor evidence="1 6">
        <name>heme</name>
        <dbReference type="ChEBI" id="CHEBI:30413"/>
    </cofactor>
</comment>
<dbReference type="SUPFAM" id="SSF48264">
    <property type="entry name" value="Cytochrome P450"/>
    <property type="match status" value="1"/>
</dbReference>
<keyword evidence="9" id="KW-1185">Reference proteome</keyword>
<dbReference type="PROSITE" id="PS00086">
    <property type="entry name" value="CYTOCHROME_P450"/>
    <property type="match status" value="1"/>
</dbReference>
<dbReference type="KEGG" id="cqi:110703207"/>
<keyword evidence="4 7" id="KW-0560">Oxidoreductase</keyword>
<evidence type="ECO:0000256" key="2">
    <source>
        <dbReference type="ARBA" id="ARBA00010617"/>
    </source>
</evidence>
<dbReference type="PRINTS" id="PR00385">
    <property type="entry name" value="P450"/>
</dbReference>
<keyword evidence="3 6" id="KW-0479">Metal-binding</keyword>
<dbReference type="InterPro" id="IPR036396">
    <property type="entry name" value="Cyt_P450_sf"/>
</dbReference>
<evidence type="ECO:0000256" key="6">
    <source>
        <dbReference type="PIRSR" id="PIRSR602401-1"/>
    </source>
</evidence>
<dbReference type="EnsemblPlants" id="AUR62027156-RA">
    <property type="protein sequence ID" value="AUR62027156-RA:cds"/>
    <property type="gene ID" value="AUR62027156"/>
</dbReference>
<dbReference type="InterPro" id="IPR017972">
    <property type="entry name" value="Cyt_P450_CS"/>
</dbReference>
<reference evidence="8" key="1">
    <citation type="journal article" date="2017" name="Nature">
        <title>The genome of Chenopodium quinoa.</title>
        <authorList>
            <person name="Jarvis D.E."/>
            <person name="Ho Y.S."/>
            <person name="Lightfoot D.J."/>
            <person name="Schmoeckel S.M."/>
            <person name="Li B."/>
            <person name="Borm T.J.A."/>
            <person name="Ohyanagi H."/>
            <person name="Mineta K."/>
            <person name="Michell C.T."/>
            <person name="Saber N."/>
            <person name="Kharbatia N.M."/>
            <person name="Rupper R.R."/>
            <person name="Sharp A.R."/>
            <person name="Dally N."/>
            <person name="Boughton B.A."/>
            <person name="Woo Y.H."/>
            <person name="Gao G."/>
            <person name="Schijlen E.G.W.M."/>
            <person name="Guo X."/>
            <person name="Momin A.A."/>
            <person name="Negrao S."/>
            <person name="Al-Babili S."/>
            <person name="Gehring C."/>
            <person name="Roessner U."/>
            <person name="Jung C."/>
            <person name="Murphy K."/>
            <person name="Arold S.T."/>
            <person name="Gojobori T."/>
            <person name="van der Linden C.G."/>
            <person name="van Loo E.N."/>
            <person name="Jellen E.N."/>
            <person name="Maughan P.J."/>
            <person name="Tester M."/>
        </authorList>
    </citation>
    <scope>NUCLEOTIDE SEQUENCE [LARGE SCALE GENOMIC DNA]</scope>
    <source>
        <strain evidence="8">cv. PI 614886</strain>
    </source>
</reference>
<protein>
    <recommendedName>
        <fullName evidence="10">Cytochrome P450</fullName>
    </recommendedName>
</protein>
<dbReference type="SMR" id="A0A803LMV7"/>
<sequence length="502" mass="58553">MEYLEIFLVLLSLLLFGYSFRNNIGLPTNWPIVGMLPALLINAHRIHDYFIEVMLKSQLTFFLKGPWFTNMYLLATVDPANVHYIMSKNFGNYPKGPKLNAILDVLGDGIFNTDSIVWQYHRKMAHSFLGHPKFHHFLVKKTWDKVENGLIPVLDHVLEHSIEVDLQDLFARFTFDTICTIIMDYDPRSLSVDLPRVPSSKALDDVEEVIFYRHVVPSCVWKFLRWLDVGEEKKHRKAWETLDDFIYKCIAMKREELSKEQLSKQKEDNDEMSNDLLTLYIKQDENHETPLGNLGDKFLRDTILNFFVAGRDTTSVTLTWFFYLLSQHPHVVSKIKKELDGIIINRTNFKEVSSKLVYLHSALCETLRLYPPVVFEAKSPLEQDILPSGYHVNPNMEIIFNMYAMGRMKSIWGDDCYEFKPERWITEQGKVRHEPSYKFLAFNAGPRTCLGKEMAFTQMKIIAATIIQNYDIEPVKEHLVVPNLSIILHMKYGFKVKVLRSQ</sequence>
<comment type="similarity">
    <text evidence="2 7">Belongs to the cytochrome P450 family.</text>
</comment>
<dbReference type="GO" id="GO:0020037">
    <property type="term" value="F:heme binding"/>
    <property type="evidence" value="ECO:0007669"/>
    <property type="project" value="InterPro"/>
</dbReference>
<keyword evidence="5 6" id="KW-0408">Iron</keyword>
<evidence type="ECO:0000256" key="7">
    <source>
        <dbReference type="RuleBase" id="RU000461"/>
    </source>
</evidence>
<dbReference type="InterPro" id="IPR001128">
    <property type="entry name" value="Cyt_P450"/>
</dbReference>
<reference evidence="8" key="2">
    <citation type="submission" date="2021-03" db="UniProtKB">
        <authorList>
            <consortium name="EnsemblPlants"/>
        </authorList>
    </citation>
    <scope>IDENTIFICATION</scope>
</reference>
<organism evidence="8 9">
    <name type="scientific">Chenopodium quinoa</name>
    <name type="common">Quinoa</name>
    <dbReference type="NCBI Taxonomy" id="63459"/>
    <lineage>
        <taxon>Eukaryota</taxon>
        <taxon>Viridiplantae</taxon>
        <taxon>Streptophyta</taxon>
        <taxon>Embryophyta</taxon>
        <taxon>Tracheophyta</taxon>
        <taxon>Spermatophyta</taxon>
        <taxon>Magnoliopsida</taxon>
        <taxon>eudicotyledons</taxon>
        <taxon>Gunneridae</taxon>
        <taxon>Pentapetalae</taxon>
        <taxon>Caryophyllales</taxon>
        <taxon>Chenopodiaceae</taxon>
        <taxon>Chenopodioideae</taxon>
        <taxon>Atripliceae</taxon>
        <taxon>Chenopodium</taxon>
    </lineage>
</organism>
<dbReference type="GO" id="GO:0006629">
    <property type="term" value="P:lipid metabolic process"/>
    <property type="evidence" value="ECO:0007669"/>
    <property type="project" value="UniProtKB-ARBA"/>
</dbReference>
<dbReference type="InterPro" id="IPR002401">
    <property type="entry name" value="Cyt_P450_E_grp-I"/>
</dbReference>
<dbReference type="GO" id="GO:0004497">
    <property type="term" value="F:monooxygenase activity"/>
    <property type="evidence" value="ECO:0007669"/>
    <property type="project" value="UniProtKB-KW"/>
</dbReference>
<dbReference type="PRINTS" id="PR00463">
    <property type="entry name" value="EP450I"/>
</dbReference>
<dbReference type="Proteomes" id="UP000596660">
    <property type="component" value="Unplaced"/>
</dbReference>
<accession>A0A803LMV7</accession>
<dbReference type="GO" id="GO:0005506">
    <property type="term" value="F:iron ion binding"/>
    <property type="evidence" value="ECO:0007669"/>
    <property type="project" value="InterPro"/>
</dbReference>
<evidence type="ECO:0000256" key="5">
    <source>
        <dbReference type="ARBA" id="ARBA00023004"/>
    </source>
</evidence>
<dbReference type="RefSeq" id="XP_021736655.1">
    <property type="nucleotide sequence ID" value="XM_021880963.1"/>
</dbReference>
<evidence type="ECO:0000256" key="3">
    <source>
        <dbReference type="ARBA" id="ARBA00022723"/>
    </source>
</evidence>
<accession>A0A803MCG3</accession>
<dbReference type="GO" id="GO:0016705">
    <property type="term" value="F:oxidoreductase activity, acting on paired donors, with incorporation or reduction of molecular oxygen"/>
    <property type="evidence" value="ECO:0007669"/>
    <property type="project" value="InterPro"/>
</dbReference>
<dbReference type="GeneID" id="110703207"/>
<evidence type="ECO:0000256" key="1">
    <source>
        <dbReference type="ARBA" id="ARBA00001971"/>
    </source>
</evidence>
<dbReference type="Gramene" id="AUR62027156-RA">
    <property type="protein sequence ID" value="AUR62027156-RA:cds"/>
    <property type="gene ID" value="AUR62027156"/>
</dbReference>